<dbReference type="Pfam" id="PF01903">
    <property type="entry name" value="CbiX"/>
    <property type="match status" value="1"/>
</dbReference>
<dbReference type="OrthoDB" id="9797895at2"/>
<dbReference type="RefSeq" id="WP_145265283.1">
    <property type="nucleotide sequence ID" value="NZ_CP036316.1"/>
</dbReference>
<dbReference type="EMBL" id="CP036316">
    <property type="protein sequence ID" value="QDT66299.1"/>
    <property type="molecule type" value="Genomic_DNA"/>
</dbReference>
<dbReference type="GO" id="GO:0051266">
    <property type="term" value="F:sirohydrochlorin ferrochelatase activity"/>
    <property type="evidence" value="ECO:0007669"/>
    <property type="project" value="UniProtKB-EC"/>
</dbReference>
<evidence type="ECO:0000313" key="4">
    <source>
        <dbReference type="Proteomes" id="UP000319976"/>
    </source>
</evidence>
<keyword evidence="4" id="KW-1185">Reference proteome</keyword>
<keyword evidence="2 3" id="KW-0456">Lyase</keyword>
<gene>
    <name evidence="3" type="primary">sirB</name>
    <name evidence="3" type="ORF">V22_35640</name>
</gene>
<proteinExistence type="predicted"/>
<dbReference type="CDD" id="cd03416">
    <property type="entry name" value="CbiX_SirB_N"/>
    <property type="match status" value="1"/>
</dbReference>
<reference evidence="3 4" key="1">
    <citation type="submission" date="2019-02" db="EMBL/GenBank/DDBJ databases">
        <title>Deep-cultivation of Planctomycetes and their phenomic and genomic characterization uncovers novel biology.</title>
        <authorList>
            <person name="Wiegand S."/>
            <person name="Jogler M."/>
            <person name="Boedeker C."/>
            <person name="Pinto D."/>
            <person name="Vollmers J."/>
            <person name="Rivas-Marin E."/>
            <person name="Kohn T."/>
            <person name="Peeters S.H."/>
            <person name="Heuer A."/>
            <person name="Rast P."/>
            <person name="Oberbeckmann S."/>
            <person name="Bunk B."/>
            <person name="Jeske O."/>
            <person name="Meyerdierks A."/>
            <person name="Storesund J.E."/>
            <person name="Kallscheuer N."/>
            <person name="Luecker S."/>
            <person name="Lage O.M."/>
            <person name="Pohl T."/>
            <person name="Merkel B.J."/>
            <person name="Hornburger P."/>
            <person name="Mueller R.-W."/>
            <person name="Bruemmer F."/>
            <person name="Labrenz M."/>
            <person name="Spormann A.M."/>
            <person name="Op den Camp H."/>
            <person name="Overmann J."/>
            <person name="Amann R."/>
            <person name="Jetten M.S.M."/>
            <person name="Mascher T."/>
            <person name="Medema M.H."/>
            <person name="Devos D.P."/>
            <person name="Kaster A.-K."/>
            <person name="Ovreas L."/>
            <person name="Rohde M."/>
            <person name="Galperin M.Y."/>
            <person name="Jogler C."/>
        </authorList>
    </citation>
    <scope>NUCLEOTIDE SEQUENCE [LARGE SCALE GENOMIC DNA]</scope>
    <source>
        <strain evidence="3 4">V22</strain>
    </source>
</reference>
<dbReference type="Gene3D" id="3.40.50.1400">
    <property type="match status" value="1"/>
</dbReference>
<keyword evidence="1" id="KW-0479">Metal-binding</keyword>
<organism evidence="3 4">
    <name type="scientific">Calycomorphotria hydatis</name>
    <dbReference type="NCBI Taxonomy" id="2528027"/>
    <lineage>
        <taxon>Bacteria</taxon>
        <taxon>Pseudomonadati</taxon>
        <taxon>Planctomycetota</taxon>
        <taxon>Planctomycetia</taxon>
        <taxon>Planctomycetales</taxon>
        <taxon>Planctomycetaceae</taxon>
        <taxon>Calycomorphotria</taxon>
    </lineage>
</organism>
<dbReference type="AlphaFoldDB" id="A0A517TD55"/>
<dbReference type="InterPro" id="IPR050963">
    <property type="entry name" value="Sirohydro_Cobaltochel/CbiX"/>
</dbReference>
<dbReference type="PANTHER" id="PTHR33542">
    <property type="entry name" value="SIROHYDROCHLORIN FERROCHELATASE, CHLOROPLASTIC"/>
    <property type="match status" value="1"/>
</dbReference>
<evidence type="ECO:0000256" key="2">
    <source>
        <dbReference type="ARBA" id="ARBA00023239"/>
    </source>
</evidence>
<sequence>MQTAALIIAHGSRRQEANDDLVKLAHMVRERGVVPIVEIAYLELAEPDIPTGAATCVARGADVVLMSPFFLSMGRHVAGDLEKFRAEFSAEYPEVEFKVCPPLGLDERVVDVLVKRMGEG</sequence>
<dbReference type="InterPro" id="IPR002762">
    <property type="entry name" value="CbiX-like"/>
</dbReference>
<dbReference type="SUPFAM" id="SSF53800">
    <property type="entry name" value="Chelatase"/>
    <property type="match status" value="1"/>
</dbReference>
<name>A0A517TD55_9PLAN</name>
<evidence type="ECO:0000256" key="1">
    <source>
        <dbReference type="ARBA" id="ARBA00022723"/>
    </source>
</evidence>
<dbReference type="PANTHER" id="PTHR33542:SF3">
    <property type="entry name" value="SIROHYDROCHLORIN FERROCHELATASE, CHLOROPLASTIC"/>
    <property type="match status" value="1"/>
</dbReference>
<accession>A0A517TD55</accession>
<protein>
    <submittedName>
        <fullName evidence="3">Sirohydrochlorin ferrochelatase</fullName>
        <ecNumber evidence="3">4.99.1.4</ecNumber>
    </submittedName>
</protein>
<dbReference type="KEGG" id="chya:V22_35640"/>
<dbReference type="EC" id="4.99.1.4" evidence="3"/>
<dbReference type="GO" id="GO:0046872">
    <property type="term" value="F:metal ion binding"/>
    <property type="evidence" value="ECO:0007669"/>
    <property type="project" value="UniProtKB-KW"/>
</dbReference>
<evidence type="ECO:0000313" key="3">
    <source>
        <dbReference type="EMBL" id="QDT66299.1"/>
    </source>
</evidence>
<dbReference type="Proteomes" id="UP000319976">
    <property type="component" value="Chromosome"/>
</dbReference>